<dbReference type="AlphaFoldDB" id="Q5NZ34"/>
<dbReference type="EMBL" id="CR555306">
    <property type="protein sequence ID" value="CAI09680.1"/>
    <property type="molecule type" value="Genomic_DNA"/>
</dbReference>
<evidence type="ECO:0000313" key="1">
    <source>
        <dbReference type="EMBL" id="CAI09680.1"/>
    </source>
</evidence>
<proteinExistence type="predicted"/>
<keyword evidence="2" id="KW-1185">Reference proteome</keyword>
<accession>Q5NZ34</accession>
<dbReference type="KEGG" id="eba:ebA6221"/>
<dbReference type="Proteomes" id="UP000006552">
    <property type="component" value="Chromosome"/>
</dbReference>
<evidence type="ECO:0000313" key="2">
    <source>
        <dbReference type="Proteomes" id="UP000006552"/>
    </source>
</evidence>
<dbReference type="HOGENOM" id="CLU_2178352_0_0_4"/>
<organism evidence="1 2">
    <name type="scientific">Aromatoleum aromaticum (strain DSM 19018 / LMG 30748 / EbN1)</name>
    <name type="common">Azoarcus sp. (strain EbN1)</name>
    <dbReference type="NCBI Taxonomy" id="76114"/>
    <lineage>
        <taxon>Bacteria</taxon>
        <taxon>Pseudomonadati</taxon>
        <taxon>Pseudomonadota</taxon>
        <taxon>Betaproteobacteria</taxon>
        <taxon>Rhodocyclales</taxon>
        <taxon>Rhodocyclaceae</taxon>
        <taxon>Aromatoleum</taxon>
    </lineage>
</organism>
<sequence length="109" mass="12289">MARMRVIALEDFLLSCADRWRKGIEQDLSFMLDALAHPVGDECEGNRLIQAIVPARMETRDRGHKFLGDKTNHGCLAGSLGLATLREEYDLHINKAECRPCARGGPRRR</sequence>
<dbReference type="STRING" id="76114.ebA6221"/>
<reference evidence="1 2" key="1">
    <citation type="journal article" date="2005" name="Arch. Microbiol.">
        <title>The genome sequence of an anaerobic aromatic-degrading denitrifying bacterium, strain EbN1.</title>
        <authorList>
            <person name="Rabus R."/>
            <person name="Kube M."/>
            <person name="Heider J."/>
            <person name="Beck A."/>
            <person name="Heitmann K."/>
            <person name="Widdel F."/>
            <person name="Reinhardt R."/>
        </authorList>
    </citation>
    <scope>NUCLEOTIDE SEQUENCE [LARGE SCALE GENOMIC DNA]</scope>
    <source>
        <strain evidence="1 2">EbN1</strain>
    </source>
</reference>
<gene>
    <name evidence="1" type="ORF">ebA6221</name>
</gene>
<name>Q5NZ34_AROAE</name>
<protein>
    <submittedName>
        <fullName evidence="1">Uncharacterized protein</fullName>
    </submittedName>
</protein>